<sequence length="197" mass="21978">MRRSQSIVEGVKVRLCHIVKWDDFDGYGFTVHADKSTGQQFVGKVDENSPSAAAGLLAGDRIIEVNEIGIDGETHEQVVERIKAFAQETKLLVVDSKADEYFKNNNVVIKGSMQGVIIGRTPEKSPASLLEEEEEAARAMEAIRNARNNKEQSNGTTTLNLTMSAKELRAKLAQRKKYDPRSESIDLKDKFDIVRKL</sequence>
<comment type="caution">
    <text evidence="1">The sequence shown here is derived from an EMBL/GenBank/DDBJ whole genome shotgun (WGS) entry which is preliminary data.</text>
</comment>
<accession>A0ACC2N0D6</accession>
<evidence type="ECO:0000313" key="1">
    <source>
        <dbReference type="EMBL" id="KAJ8664416.1"/>
    </source>
</evidence>
<gene>
    <name evidence="1" type="ORF">QAD02_006078</name>
</gene>
<dbReference type="Proteomes" id="UP001239111">
    <property type="component" value="Chromosome 4"/>
</dbReference>
<evidence type="ECO:0000313" key="2">
    <source>
        <dbReference type="Proteomes" id="UP001239111"/>
    </source>
</evidence>
<reference evidence="1" key="1">
    <citation type="submission" date="2023-04" db="EMBL/GenBank/DDBJ databases">
        <title>A chromosome-level genome assembly of the parasitoid wasp Eretmocerus hayati.</title>
        <authorList>
            <person name="Zhong Y."/>
            <person name="Liu S."/>
            <person name="Liu Y."/>
        </authorList>
    </citation>
    <scope>NUCLEOTIDE SEQUENCE</scope>
    <source>
        <strain evidence="1">ZJU_SS_LIU_2023</strain>
    </source>
</reference>
<protein>
    <submittedName>
        <fullName evidence="1">Uncharacterized protein</fullName>
    </submittedName>
</protein>
<keyword evidence="2" id="KW-1185">Reference proteome</keyword>
<proteinExistence type="predicted"/>
<name>A0ACC2N0D6_9HYME</name>
<dbReference type="EMBL" id="CM056744">
    <property type="protein sequence ID" value="KAJ8664416.1"/>
    <property type="molecule type" value="Genomic_DNA"/>
</dbReference>
<organism evidence="1 2">
    <name type="scientific">Eretmocerus hayati</name>
    <dbReference type="NCBI Taxonomy" id="131215"/>
    <lineage>
        <taxon>Eukaryota</taxon>
        <taxon>Metazoa</taxon>
        <taxon>Ecdysozoa</taxon>
        <taxon>Arthropoda</taxon>
        <taxon>Hexapoda</taxon>
        <taxon>Insecta</taxon>
        <taxon>Pterygota</taxon>
        <taxon>Neoptera</taxon>
        <taxon>Endopterygota</taxon>
        <taxon>Hymenoptera</taxon>
        <taxon>Apocrita</taxon>
        <taxon>Proctotrupomorpha</taxon>
        <taxon>Chalcidoidea</taxon>
        <taxon>Aphelinidae</taxon>
        <taxon>Aphelininae</taxon>
        <taxon>Eretmocerus</taxon>
    </lineage>
</organism>